<feature type="transmembrane region" description="Helical" evidence="1">
    <location>
        <begin position="21"/>
        <end position="44"/>
    </location>
</feature>
<sequence>MALKRPKYFQKHGVANRLEKRALLIAVNCVAALSIFFFGVMGGVNTARNYAQLMGFGHFDEADGLVKVDRPLLQGGIVSKHTTSAQAQS</sequence>
<dbReference type="Proteomes" id="UP001274830">
    <property type="component" value="Unassembled WGS sequence"/>
</dbReference>
<keyword evidence="3" id="KW-1185">Reference proteome</keyword>
<proteinExistence type="predicted"/>
<organism evidence="2 3">
    <name type="scientific">Recurvomyces mirabilis</name>
    <dbReference type="NCBI Taxonomy" id="574656"/>
    <lineage>
        <taxon>Eukaryota</taxon>
        <taxon>Fungi</taxon>
        <taxon>Dikarya</taxon>
        <taxon>Ascomycota</taxon>
        <taxon>Pezizomycotina</taxon>
        <taxon>Dothideomycetes</taxon>
        <taxon>Dothideomycetidae</taxon>
        <taxon>Mycosphaerellales</taxon>
        <taxon>Teratosphaeriaceae</taxon>
        <taxon>Recurvomyces</taxon>
    </lineage>
</organism>
<keyword evidence="1" id="KW-0472">Membrane</keyword>
<keyword evidence="1" id="KW-0812">Transmembrane</keyword>
<dbReference type="AlphaFoldDB" id="A0AAE0WF34"/>
<accession>A0AAE0WF34</accession>
<keyword evidence="1" id="KW-1133">Transmembrane helix</keyword>
<comment type="caution">
    <text evidence="2">The sequence shown here is derived from an EMBL/GenBank/DDBJ whole genome shotgun (WGS) entry which is preliminary data.</text>
</comment>
<dbReference type="EMBL" id="JAUTXT010000073">
    <property type="protein sequence ID" value="KAK3669741.1"/>
    <property type="molecule type" value="Genomic_DNA"/>
</dbReference>
<evidence type="ECO:0000313" key="3">
    <source>
        <dbReference type="Proteomes" id="UP001274830"/>
    </source>
</evidence>
<reference evidence="2" key="1">
    <citation type="submission" date="2023-07" db="EMBL/GenBank/DDBJ databases">
        <title>Black Yeasts Isolated from many extreme environments.</title>
        <authorList>
            <person name="Coleine C."/>
            <person name="Stajich J.E."/>
            <person name="Selbmann L."/>
        </authorList>
    </citation>
    <scope>NUCLEOTIDE SEQUENCE</scope>
    <source>
        <strain evidence="2">CCFEE 5485</strain>
    </source>
</reference>
<evidence type="ECO:0000256" key="1">
    <source>
        <dbReference type="SAM" id="Phobius"/>
    </source>
</evidence>
<protein>
    <submittedName>
        <fullName evidence="2">Uncharacterized protein</fullName>
    </submittedName>
</protein>
<name>A0AAE0WF34_9PEZI</name>
<gene>
    <name evidence="2" type="ORF">LTR78_010369</name>
</gene>
<evidence type="ECO:0000313" key="2">
    <source>
        <dbReference type="EMBL" id="KAK3669741.1"/>
    </source>
</evidence>